<proteinExistence type="predicted"/>
<keyword evidence="3" id="KW-1185">Reference proteome</keyword>
<keyword evidence="1" id="KW-0732">Signal</keyword>
<evidence type="ECO:0000313" key="3">
    <source>
        <dbReference type="Proteomes" id="UP001500738"/>
    </source>
</evidence>
<organism evidence="2 3">
    <name type="scientific">Sphingopyxis soli</name>
    <dbReference type="NCBI Taxonomy" id="592051"/>
    <lineage>
        <taxon>Bacteria</taxon>
        <taxon>Pseudomonadati</taxon>
        <taxon>Pseudomonadota</taxon>
        <taxon>Alphaproteobacteria</taxon>
        <taxon>Sphingomonadales</taxon>
        <taxon>Sphingomonadaceae</taxon>
        <taxon>Sphingopyxis</taxon>
    </lineage>
</organism>
<protein>
    <recommendedName>
        <fullName evidence="4">SWIM-type domain-containing protein</fullName>
    </recommendedName>
</protein>
<evidence type="ECO:0008006" key="4">
    <source>
        <dbReference type="Google" id="ProtNLM"/>
    </source>
</evidence>
<evidence type="ECO:0000256" key="1">
    <source>
        <dbReference type="SAM" id="SignalP"/>
    </source>
</evidence>
<dbReference type="RefSeq" id="WP_246553240.1">
    <property type="nucleotide sequence ID" value="NZ_BAAAFE010000002.1"/>
</dbReference>
<comment type="caution">
    <text evidence="2">The sequence shown here is derived from an EMBL/GenBank/DDBJ whole genome shotgun (WGS) entry which is preliminary data.</text>
</comment>
<reference evidence="3" key="1">
    <citation type="journal article" date="2019" name="Int. J. Syst. Evol. Microbiol.">
        <title>The Global Catalogue of Microorganisms (GCM) 10K type strain sequencing project: providing services to taxonomists for standard genome sequencing and annotation.</title>
        <authorList>
            <consortium name="The Broad Institute Genomics Platform"/>
            <consortium name="The Broad Institute Genome Sequencing Center for Infectious Disease"/>
            <person name="Wu L."/>
            <person name="Ma J."/>
        </authorList>
    </citation>
    <scope>NUCLEOTIDE SEQUENCE [LARGE SCALE GENOMIC DNA]</scope>
    <source>
        <strain evidence="3">JCM 15910</strain>
    </source>
</reference>
<sequence length="87" mass="9348">MKTIIAMAAALAAFTAAPTFAQETGGHYEWQARQVPGPNKSNITPRVRVWVADKPGQMANCDCAMMKTDAAGCMHAMPEHRMSPSKG</sequence>
<accession>A0ABP3X6P4</accession>
<dbReference type="EMBL" id="BAAAFE010000002">
    <property type="protein sequence ID" value="GAA0861237.1"/>
    <property type="molecule type" value="Genomic_DNA"/>
</dbReference>
<gene>
    <name evidence="2" type="ORF">GCM10009115_03080</name>
</gene>
<feature type="chain" id="PRO_5046144907" description="SWIM-type domain-containing protein" evidence="1">
    <location>
        <begin position="22"/>
        <end position="87"/>
    </location>
</feature>
<feature type="signal peptide" evidence="1">
    <location>
        <begin position="1"/>
        <end position="21"/>
    </location>
</feature>
<name>A0ABP3X6P4_9SPHN</name>
<evidence type="ECO:0000313" key="2">
    <source>
        <dbReference type="EMBL" id="GAA0861237.1"/>
    </source>
</evidence>
<dbReference type="Proteomes" id="UP001500738">
    <property type="component" value="Unassembled WGS sequence"/>
</dbReference>